<reference evidence="3 4" key="1">
    <citation type="submission" date="2019-07" db="EMBL/GenBank/DDBJ databases">
        <title>The pathways for chlorine oxyanion respiration interact through the shared metabolite chlorate.</title>
        <authorList>
            <person name="Barnum T.P."/>
            <person name="Cheng Y."/>
            <person name="Hill K.A."/>
            <person name="Lucas L.N."/>
            <person name="Carlson H.K."/>
            <person name="Coates J.D."/>
        </authorList>
    </citation>
    <scope>NUCLEOTIDE SEQUENCE [LARGE SCALE GENOMIC DNA]</scope>
    <source>
        <strain evidence="3 4">BK-1</strain>
    </source>
</reference>
<dbReference type="Pfam" id="PF00106">
    <property type="entry name" value="adh_short"/>
    <property type="match status" value="1"/>
</dbReference>
<gene>
    <name evidence="3" type="ORF">FHP88_09140</name>
</gene>
<evidence type="ECO:0000256" key="2">
    <source>
        <dbReference type="ARBA" id="ARBA00023002"/>
    </source>
</evidence>
<dbReference type="PANTHER" id="PTHR43008">
    <property type="entry name" value="BENZIL REDUCTASE"/>
    <property type="match status" value="1"/>
</dbReference>
<comment type="similarity">
    <text evidence="1">Belongs to the short-chain dehydrogenases/reductases (SDR) family.</text>
</comment>
<protein>
    <submittedName>
        <fullName evidence="3">SDR family NAD(P)-dependent oxidoreductase</fullName>
    </submittedName>
</protein>
<dbReference type="RefSeq" id="WP_144358741.1">
    <property type="nucleotide sequence ID" value="NZ_VMNH01000009.1"/>
</dbReference>
<keyword evidence="4" id="KW-1185">Reference proteome</keyword>
<sequence>MSRTVLITGNSSGLGKGLTEAYLEKGFEVYGMSRRGYASSKHKLNDIRCDLTDYESVPLALETLLMGISHLDVAILNAGILGKMQDMADTSLEEIRRVMEANVWSNKVLLDWLLKSGIRIDQIVLISSGAAVNGNRGWGAYALSKATLNMLTQLYAHEFPHSHLVALAPGLVDTAMQDVLCDPVQVDDGQFPSVKKLRAARGTENMPSATVAGQMIADLIPSLKQLPSGSFTDVRTLMQGQ</sequence>
<dbReference type="PRINTS" id="PR00081">
    <property type="entry name" value="GDHRDH"/>
</dbReference>
<dbReference type="PANTHER" id="PTHR43008:SF8">
    <property type="entry name" value="BENZIL REDUCTASE ((S)-BENZOIN FORMING) IRC24"/>
    <property type="match status" value="1"/>
</dbReference>
<organism evidence="3 4">
    <name type="scientific">Sedimenticola selenatireducens</name>
    <dbReference type="NCBI Taxonomy" id="191960"/>
    <lineage>
        <taxon>Bacteria</taxon>
        <taxon>Pseudomonadati</taxon>
        <taxon>Pseudomonadota</taxon>
        <taxon>Gammaproteobacteria</taxon>
        <taxon>Chromatiales</taxon>
        <taxon>Sedimenticolaceae</taxon>
        <taxon>Sedimenticola</taxon>
    </lineage>
</organism>
<evidence type="ECO:0000256" key="1">
    <source>
        <dbReference type="ARBA" id="ARBA00006484"/>
    </source>
</evidence>
<dbReference type="EMBL" id="VMNH01000009">
    <property type="protein sequence ID" value="TVO75168.1"/>
    <property type="molecule type" value="Genomic_DNA"/>
</dbReference>
<proteinExistence type="inferred from homology"/>
<name>A0A557SCL6_9GAMM</name>
<dbReference type="SUPFAM" id="SSF51735">
    <property type="entry name" value="NAD(P)-binding Rossmann-fold domains"/>
    <property type="match status" value="1"/>
</dbReference>
<dbReference type="AlphaFoldDB" id="A0A557SCL6"/>
<dbReference type="OrthoDB" id="5801166at2"/>
<dbReference type="Gene3D" id="3.40.50.720">
    <property type="entry name" value="NAD(P)-binding Rossmann-like Domain"/>
    <property type="match status" value="1"/>
</dbReference>
<keyword evidence="2" id="KW-0560">Oxidoreductase</keyword>
<dbReference type="InterPro" id="IPR036291">
    <property type="entry name" value="NAD(P)-bd_dom_sf"/>
</dbReference>
<dbReference type="GO" id="GO:0050664">
    <property type="term" value="F:oxidoreductase activity, acting on NAD(P)H, oxygen as acceptor"/>
    <property type="evidence" value="ECO:0007669"/>
    <property type="project" value="TreeGrafter"/>
</dbReference>
<accession>A0A557SCL6</accession>
<dbReference type="Proteomes" id="UP000316649">
    <property type="component" value="Unassembled WGS sequence"/>
</dbReference>
<dbReference type="InterPro" id="IPR002347">
    <property type="entry name" value="SDR_fam"/>
</dbReference>
<evidence type="ECO:0000313" key="4">
    <source>
        <dbReference type="Proteomes" id="UP000316649"/>
    </source>
</evidence>
<comment type="caution">
    <text evidence="3">The sequence shown here is derived from an EMBL/GenBank/DDBJ whole genome shotgun (WGS) entry which is preliminary data.</text>
</comment>
<evidence type="ECO:0000313" key="3">
    <source>
        <dbReference type="EMBL" id="TVO75168.1"/>
    </source>
</evidence>